<feature type="region of interest" description="Disordered" evidence="1">
    <location>
        <begin position="192"/>
        <end position="250"/>
    </location>
</feature>
<protein>
    <submittedName>
        <fullName evidence="2">Uncharacterized protein</fullName>
    </submittedName>
</protein>
<dbReference type="PANTHER" id="PTHR40644:SF1">
    <property type="entry name" value="UPF0653 PROTEIN C607.02C"/>
    <property type="match status" value="1"/>
</dbReference>
<feature type="region of interest" description="Disordered" evidence="1">
    <location>
        <begin position="332"/>
        <end position="357"/>
    </location>
</feature>
<feature type="compositionally biased region" description="Acidic residues" evidence="1">
    <location>
        <begin position="200"/>
        <end position="214"/>
    </location>
</feature>
<organism evidence="2 3">
    <name type="scientific">Cercophora scortea</name>
    <dbReference type="NCBI Taxonomy" id="314031"/>
    <lineage>
        <taxon>Eukaryota</taxon>
        <taxon>Fungi</taxon>
        <taxon>Dikarya</taxon>
        <taxon>Ascomycota</taxon>
        <taxon>Pezizomycotina</taxon>
        <taxon>Sordariomycetes</taxon>
        <taxon>Sordariomycetidae</taxon>
        <taxon>Sordariales</taxon>
        <taxon>Lasiosphaeriaceae</taxon>
        <taxon>Cercophora</taxon>
    </lineage>
</organism>
<sequence length="357" mass="39963">MPHKHKRNVKDLTTFDLDPSQHAKPLPVTTVSKRKAADKNKGVAPPERKGDDPPRKKDLKRKSNGDGIQDDAPRAFKRLMAFAGGRKTRDGLDDGNGKMSKKERAAKNAALDEAEAKAATSKKEPKPKPGHGLTIMPGERLSEFNSRVDQALPILGLVGKSKVGKDPLGLKIKRTKKEKKMHKMYDEWRVEDAKRKEKMEEEEEEEREEREMENDALGVTWKLDLEDQQQGKKKKKSKGGKKLIGEDRGKEEDPWVEIIKKRGETKIGLHDVAKAPPDLRKAPPKLLVRGAAVEVNDIPKAAGSLRQREELQGVRDDVVAGYRLMMEERRAAAAALKKSEGEDGEGKKEKGAWHKAR</sequence>
<evidence type="ECO:0000256" key="1">
    <source>
        <dbReference type="SAM" id="MobiDB-lite"/>
    </source>
</evidence>
<gene>
    <name evidence="2" type="ORF">B0T19DRAFT_421285</name>
</gene>
<dbReference type="AlphaFoldDB" id="A0AAE0IM32"/>
<comment type="caution">
    <text evidence="2">The sequence shown here is derived from an EMBL/GenBank/DDBJ whole genome shotgun (WGS) entry which is preliminary data.</text>
</comment>
<reference evidence="2" key="1">
    <citation type="journal article" date="2023" name="Mol. Phylogenet. Evol.">
        <title>Genome-scale phylogeny and comparative genomics of the fungal order Sordariales.</title>
        <authorList>
            <person name="Hensen N."/>
            <person name="Bonometti L."/>
            <person name="Westerberg I."/>
            <person name="Brannstrom I.O."/>
            <person name="Guillou S."/>
            <person name="Cros-Aarteil S."/>
            <person name="Calhoun S."/>
            <person name="Haridas S."/>
            <person name="Kuo A."/>
            <person name="Mondo S."/>
            <person name="Pangilinan J."/>
            <person name="Riley R."/>
            <person name="LaButti K."/>
            <person name="Andreopoulos B."/>
            <person name="Lipzen A."/>
            <person name="Chen C."/>
            <person name="Yan M."/>
            <person name="Daum C."/>
            <person name="Ng V."/>
            <person name="Clum A."/>
            <person name="Steindorff A."/>
            <person name="Ohm R.A."/>
            <person name="Martin F."/>
            <person name="Silar P."/>
            <person name="Natvig D.O."/>
            <person name="Lalanne C."/>
            <person name="Gautier V."/>
            <person name="Ament-Velasquez S.L."/>
            <person name="Kruys A."/>
            <person name="Hutchinson M.I."/>
            <person name="Powell A.J."/>
            <person name="Barry K."/>
            <person name="Miller A.N."/>
            <person name="Grigoriev I.V."/>
            <person name="Debuchy R."/>
            <person name="Gladieux P."/>
            <person name="Hiltunen Thoren M."/>
            <person name="Johannesson H."/>
        </authorList>
    </citation>
    <scope>NUCLEOTIDE SEQUENCE</scope>
    <source>
        <strain evidence="2">SMH4131-1</strain>
    </source>
</reference>
<feature type="compositionally biased region" description="Basic and acidic residues" evidence="1">
    <location>
        <begin position="87"/>
        <end position="106"/>
    </location>
</feature>
<feature type="compositionally biased region" description="Basic and acidic residues" evidence="1">
    <location>
        <begin position="35"/>
        <end position="64"/>
    </location>
</feature>
<dbReference type="EMBL" id="JAUEPO010000003">
    <property type="protein sequence ID" value="KAK3327282.1"/>
    <property type="molecule type" value="Genomic_DNA"/>
</dbReference>
<dbReference type="Proteomes" id="UP001286456">
    <property type="component" value="Unassembled WGS sequence"/>
</dbReference>
<keyword evidence="3" id="KW-1185">Reference proteome</keyword>
<reference evidence="2" key="2">
    <citation type="submission" date="2023-06" db="EMBL/GenBank/DDBJ databases">
        <authorList>
            <consortium name="Lawrence Berkeley National Laboratory"/>
            <person name="Haridas S."/>
            <person name="Hensen N."/>
            <person name="Bonometti L."/>
            <person name="Westerberg I."/>
            <person name="Brannstrom I.O."/>
            <person name="Guillou S."/>
            <person name="Cros-Aarteil S."/>
            <person name="Calhoun S."/>
            <person name="Kuo A."/>
            <person name="Mondo S."/>
            <person name="Pangilinan J."/>
            <person name="Riley R."/>
            <person name="Labutti K."/>
            <person name="Andreopoulos B."/>
            <person name="Lipzen A."/>
            <person name="Chen C."/>
            <person name="Yanf M."/>
            <person name="Daum C."/>
            <person name="Ng V."/>
            <person name="Clum A."/>
            <person name="Steindorff A."/>
            <person name="Ohm R."/>
            <person name="Martin F."/>
            <person name="Silar P."/>
            <person name="Natvig D."/>
            <person name="Lalanne C."/>
            <person name="Gautier V."/>
            <person name="Ament-Velasquez S.L."/>
            <person name="Kruys A."/>
            <person name="Hutchinson M.I."/>
            <person name="Powell A.J."/>
            <person name="Barry K."/>
            <person name="Miller A.N."/>
            <person name="Grigoriev I.V."/>
            <person name="Debuchy R."/>
            <person name="Gladieux P."/>
            <person name="Thoren M.H."/>
            <person name="Johannesson H."/>
        </authorList>
    </citation>
    <scope>NUCLEOTIDE SEQUENCE</scope>
    <source>
        <strain evidence="2">SMH4131-1</strain>
    </source>
</reference>
<name>A0AAE0IM32_9PEZI</name>
<feature type="compositionally biased region" description="Basic residues" evidence="1">
    <location>
        <begin position="231"/>
        <end position="241"/>
    </location>
</feature>
<dbReference type="PANTHER" id="PTHR40644">
    <property type="entry name" value="UPF0653 PROTEIN C607.02C"/>
    <property type="match status" value="1"/>
</dbReference>
<evidence type="ECO:0000313" key="2">
    <source>
        <dbReference type="EMBL" id="KAK3327282.1"/>
    </source>
</evidence>
<accession>A0AAE0IM32</accession>
<proteinExistence type="predicted"/>
<evidence type="ECO:0000313" key="3">
    <source>
        <dbReference type="Proteomes" id="UP001286456"/>
    </source>
</evidence>
<feature type="region of interest" description="Disordered" evidence="1">
    <location>
        <begin position="1"/>
        <end position="137"/>
    </location>
</feature>